<proteinExistence type="predicted"/>
<dbReference type="InterPro" id="IPR012337">
    <property type="entry name" value="RNaseH-like_sf"/>
</dbReference>
<feature type="domain" description="HAT C-terminal dimerisation" evidence="1">
    <location>
        <begin position="76"/>
        <end position="139"/>
    </location>
</feature>
<dbReference type="Gramene" id="TuG1812G0400000484.01.T01">
    <property type="protein sequence ID" value="TuG1812G0400000484.01.T01"/>
    <property type="gene ID" value="TuG1812G0400000484.01"/>
</dbReference>
<accession>A0A8R7U4F5</accession>
<keyword evidence="3" id="KW-1185">Reference proteome</keyword>
<organism evidence="2 3">
    <name type="scientific">Triticum urartu</name>
    <name type="common">Red wild einkorn</name>
    <name type="synonym">Crithodium urartu</name>
    <dbReference type="NCBI Taxonomy" id="4572"/>
    <lineage>
        <taxon>Eukaryota</taxon>
        <taxon>Viridiplantae</taxon>
        <taxon>Streptophyta</taxon>
        <taxon>Embryophyta</taxon>
        <taxon>Tracheophyta</taxon>
        <taxon>Spermatophyta</taxon>
        <taxon>Magnoliopsida</taxon>
        <taxon>Liliopsida</taxon>
        <taxon>Poales</taxon>
        <taxon>Poaceae</taxon>
        <taxon>BOP clade</taxon>
        <taxon>Pooideae</taxon>
        <taxon>Triticodae</taxon>
        <taxon>Triticeae</taxon>
        <taxon>Triticinae</taxon>
        <taxon>Triticum</taxon>
    </lineage>
</organism>
<dbReference type="InterPro" id="IPR008906">
    <property type="entry name" value="HATC_C_dom"/>
</dbReference>
<protein>
    <recommendedName>
        <fullName evidence="1">HAT C-terminal dimerisation domain-containing protein</fullName>
    </recommendedName>
</protein>
<sequence>MDHPLYGAALFLNPGFFPILRRNDDALVRELRSCFNDMLAKMVPDPVIQNKIDHQTVLYEGLREGFFNPLALENSDKKNPLDWWSSYGGRSIDLQRVAKRIVGRCASSSGCERNWSTFEFIHTKKRNILQWERLNDPVFVSYNRKNMQIFQKRREKVGDKSFDPLVLEDFDCGNEWVDPSLSVPQGARGCPDDITWEDVDVAIGASSNL</sequence>
<reference evidence="2" key="3">
    <citation type="submission" date="2022-06" db="UniProtKB">
        <authorList>
            <consortium name="EnsemblPlants"/>
        </authorList>
    </citation>
    <scope>IDENTIFICATION</scope>
</reference>
<dbReference type="SUPFAM" id="SSF53098">
    <property type="entry name" value="Ribonuclease H-like"/>
    <property type="match status" value="1"/>
</dbReference>
<name>A0A8R7U4F5_TRIUA</name>
<reference evidence="2" key="2">
    <citation type="submission" date="2018-03" db="EMBL/GenBank/DDBJ databases">
        <title>The Triticum urartu genome reveals the dynamic nature of wheat genome evolution.</title>
        <authorList>
            <person name="Ling H."/>
            <person name="Ma B."/>
            <person name="Shi X."/>
            <person name="Liu H."/>
            <person name="Dong L."/>
            <person name="Sun H."/>
            <person name="Cao Y."/>
            <person name="Gao Q."/>
            <person name="Zheng S."/>
            <person name="Li Y."/>
            <person name="Yu Y."/>
            <person name="Du H."/>
            <person name="Qi M."/>
            <person name="Li Y."/>
            <person name="Yu H."/>
            <person name="Cui Y."/>
            <person name="Wang N."/>
            <person name="Chen C."/>
            <person name="Wu H."/>
            <person name="Zhao Y."/>
            <person name="Zhang J."/>
            <person name="Li Y."/>
            <person name="Zhou W."/>
            <person name="Zhang B."/>
            <person name="Hu W."/>
            <person name="Eijk M."/>
            <person name="Tang J."/>
            <person name="Witsenboer H."/>
            <person name="Zhao S."/>
            <person name="Li Z."/>
            <person name="Zhang A."/>
            <person name="Wang D."/>
            <person name="Liang C."/>
        </authorList>
    </citation>
    <scope>NUCLEOTIDE SEQUENCE [LARGE SCALE GENOMIC DNA]</scope>
    <source>
        <strain evidence="2">cv. G1812</strain>
    </source>
</reference>
<dbReference type="AlphaFoldDB" id="A0A8R7U4F5"/>
<evidence type="ECO:0000259" key="1">
    <source>
        <dbReference type="Pfam" id="PF05699"/>
    </source>
</evidence>
<dbReference type="Proteomes" id="UP000015106">
    <property type="component" value="Chromosome 4"/>
</dbReference>
<dbReference type="EnsemblPlants" id="TuG1812G0400000484.01.T01">
    <property type="protein sequence ID" value="TuG1812G0400000484.01.T01"/>
    <property type="gene ID" value="TuG1812G0400000484.01"/>
</dbReference>
<dbReference type="GO" id="GO:0046983">
    <property type="term" value="F:protein dimerization activity"/>
    <property type="evidence" value="ECO:0007669"/>
    <property type="project" value="InterPro"/>
</dbReference>
<evidence type="ECO:0000313" key="2">
    <source>
        <dbReference type="EnsemblPlants" id="TuG1812G0400000484.01.T01"/>
    </source>
</evidence>
<reference evidence="3" key="1">
    <citation type="journal article" date="2013" name="Nature">
        <title>Draft genome of the wheat A-genome progenitor Triticum urartu.</title>
        <authorList>
            <person name="Ling H.Q."/>
            <person name="Zhao S."/>
            <person name="Liu D."/>
            <person name="Wang J."/>
            <person name="Sun H."/>
            <person name="Zhang C."/>
            <person name="Fan H."/>
            <person name="Li D."/>
            <person name="Dong L."/>
            <person name="Tao Y."/>
            <person name="Gao C."/>
            <person name="Wu H."/>
            <person name="Li Y."/>
            <person name="Cui Y."/>
            <person name="Guo X."/>
            <person name="Zheng S."/>
            <person name="Wang B."/>
            <person name="Yu K."/>
            <person name="Liang Q."/>
            <person name="Yang W."/>
            <person name="Lou X."/>
            <person name="Chen J."/>
            <person name="Feng M."/>
            <person name="Jian J."/>
            <person name="Zhang X."/>
            <person name="Luo G."/>
            <person name="Jiang Y."/>
            <person name="Liu J."/>
            <person name="Wang Z."/>
            <person name="Sha Y."/>
            <person name="Zhang B."/>
            <person name="Wu H."/>
            <person name="Tang D."/>
            <person name="Shen Q."/>
            <person name="Xue P."/>
            <person name="Zou S."/>
            <person name="Wang X."/>
            <person name="Liu X."/>
            <person name="Wang F."/>
            <person name="Yang Y."/>
            <person name="An X."/>
            <person name="Dong Z."/>
            <person name="Zhang K."/>
            <person name="Zhang X."/>
            <person name="Luo M.C."/>
            <person name="Dvorak J."/>
            <person name="Tong Y."/>
            <person name="Wang J."/>
            <person name="Yang H."/>
            <person name="Li Z."/>
            <person name="Wang D."/>
            <person name="Zhang A."/>
            <person name="Wang J."/>
        </authorList>
    </citation>
    <scope>NUCLEOTIDE SEQUENCE</scope>
    <source>
        <strain evidence="3">cv. G1812</strain>
    </source>
</reference>
<dbReference type="Pfam" id="PF05699">
    <property type="entry name" value="Dimer_Tnp_hAT"/>
    <property type="match status" value="1"/>
</dbReference>
<evidence type="ECO:0000313" key="3">
    <source>
        <dbReference type="Proteomes" id="UP000015106"/>
    </source>
</evidence>